<proteinExistence type="predicted"/>
<sequence>MNHTEDISPKTIDGIIDINLSEESAIYEIFEELKQRFPDESPKELQNRTKERIKDRVLRGEVSFYIRKDSSNTISEISKEEGIKILDTSEIWSSDRKERFVAYEK</sequence>
<reference evidence="1" key="1">
    <citation type="submission" date="2020-09" db="EMBL/GenBank/DDBJ databases">
        <title>Pelagicoccus enzymogenes sp. nov. with an EPS production, isolated from marine sediment.</title>
        <authorList>
            <person name="Feng X."/>
        </authorList>
    </citation>
    <scope>NUCLEOTIDE SEQUENCE</scope>
    <source>
        <strain evidence="1">NFK12</strain>
    </source>
</reference>
<dbReference type="RefSeq" id="WP_191618634.1">
    <property type="nucleotide sequence ID" value="NZ_JACYFG010000045.1"/>
</dbReference>
<comment type="caution">
    <text evidence="1">The sequence shown here is derived from an EMBL/GenBank/DDBJ whole genome shotgun (WGS) entry which is preliminary data.</text>
</comment>
<protein>
    <submittedName>
        <fullName evidence="1">Uncharacterized protein</fullName>
    </submittedName>
</protein>
<gene>
    <name evidence="1" type="ORF">IEN85_18695</name>
</gene>
<evidence type="ECO:0000313" key="2">
    <source>
        <dbReference type="Proteomes" id="UP000622317"/>
    </source>
</evidence>
<accession>A0A927FAT1</accession>
<name>A0A927FAT1_9BACT</name>
<dbReference type="EMBL" id="JACYFG010000045">
    <property type="protein sequence ID" value="MBD5781537.1"/>
    <property type="molecule type" value="Genomic_DNA"/>
</dbReference>
<evidence type="ECO:0000313" key="1">
    <source>
        <dbReference type="EMBL" id="MBD5781537.1"/>
    </source>
</evidence>
<keyword evidence="2" id="KW-1185">Reference proteome</keyword>
<organism evidence="1 2">
    <name type="scientific">Pelagicoccus enzymogenes</name>
    <dbReference type="NCBI Taxonomy" id="2773457"/>
    <lineage>
        <taxon>Bacteria</taxon>
        <taxon>Pseudomonadati</taxon>
        <taxon>Verrucomicrobiota</taxon>
        <taxon>Opitutia</taxon>
        <taxon>Puniceicoccales</taxon>
        <taxon>Pelagicoccaceae</taxon>
        <taxon>Pelagicoccus</taxon>
    </lineage>
</organism>
<dbReference type="AlphaFoldDB" id="A0A927FAT1"/>
<dbReference type="Proteomes" id="UP000622317">
    <property type="component" value="Unassembled WGS sequence"/>
</dbReference>